<reference evidence="3 4" key="1">
    <citation type="journal article" date="2014" name="Genome Announc.">
        <title>Genome Sequence of Youngiibacter fragilis, the Type Strain of the Genus Youngiibacter.</title>
        <authorList>
            <person name="Wawrik C.B."/>
            <person name="Callaghan A.V."/>
            <person name="Stamps B.W."/>
            <person name="Wawrik B."/>
        </authorList>
    </citation>
    <scope>NUCLEOTIDE SEQUENCE [LARGE SCALE GENOMIC DNA]</scope>
    <source>
        <strain evidence="3 4">232.1</strain>
    </source>
</reference>
<evidence type="ECO:0000259" key="2">
    <source>
        <dbReference type="PROSITE" id="PS51781"/>
    </source>
</evidence>
<dbReference type="PROSITE" id="PS51257">
    <property type="entry name" value="PROKAR_LIPOPROTEIN"/>
    <property type="match status" value="1"/>
</dbReference>
<accession>V7I955</accession>
<keyword evidence="4" id="KW-1185">Reference proteome</keyword>
<dbReference type="SMART" id="SM00287">
    <property type="entry name" value="SH3b"/>
    <property type="match status" value="2"/>
</dbReference>
<gene>
    <name evidence="3" type="ORF">T472_0204455</name>
</gene>
<dbReference type="STRING" id="994573.T472_0204455"/>
<evidence type="ECO:0000313" key="4">
    <source>
        <dbReference type="Proteomes" id="UP000017747"/>
    </source>
</evidence>
<comment type="caution">
    <text evidence="3">The sequence shown here is derived from an EMBL/GenBank/DDBJ whole genome shotgun (WGS) entry which is preliminary data.</text>
</comment>
<dbReference type="AlphaFoldDB" id="V7I955"/>
<protein>
    <recommendedName>
        <fullName evidence="2">SH3b domain-containing protein</fullName>
    </recommendedName>
</protein>
<dbReference type="InterPro" id="IPR052354">
    <property type="entry name" value="Cell_Wall_Dynamics_Protein"/>
</dbReference>
<dbReference type="PROSITE" id="PS51781">
    <property type="entry name" value="SH3B"/>
    <property type="match status" value="1"/>
</dbReference>
<dbReference type="PANTHER" id="PTHR34408">
    <property type="entry name" value="FAMILY PROTEIN, PUTATIVE-RELATED"/>
    <property type="match status" value="1"/>
</dbReference>
<dbReference type="OrthoDB" id="9808890at2"/>
<dbReference type="EMBL" id="AXUN02000061">
    <property type="protein sequence ID" value="ETA81804.1"/>
    <property type="molecule type" value="Genomic_DNA"/>
</dbReference>
<dbReference type="eggNOG" id="ENOG5032QYP">
    <property type="taxonomic scope" value="Bacteria"/>
</dbReference>
<dbReference type="Proteomes" id="UP000017747">
    <property type="component" value="Unassembled WGS sequence"/>
</dbReference>
<evidence type="ECO:0000256" key="1">
    <source>
        <dbReference type="SAM" id="SignalP"/>
    </source>
</evidence>
<sequence length="443" mass="49310">MKRVLAVLIIITMLISACTTGGETPEETKKPEETQKETVVVTDETVLEFKESLKTADDPFEVRKKLDIIMASGSEEQSDTVLADYMRYLSAYSSMGMSKDWDKLQDLEPYFDASENIDPESITDPSLKELYKSLTGAGYKFIRVEGSVEPIVDYRSMESYSDSISDGMKDYLKFKAMDSDKVWAMDAGLVIPVKELGDRIAAAEGFLKKYPDSELKGDVLRDLRNYLSGYFGGLDNTPVADGGGYVKEYIDAYEDFLQKHPDTSAAGALKKYYDDIKAKGFAAPYKEGDTAGRLDFKWRVEAITDGLVSKFGSVAEYSELLKTTENLVIRSKPDTKGELLFVIPKGTIITANSIWNGWAAVHTSGWSGYSSMDYLVPVEYDASHHHMTLWNVNLREGPSTDSKILTQIPAQTIIFIDEINDGWGKTSHAGITGYISMSYVKKP</sequence>
<proteinExistence type="predicted"/>
<dbReference type="Pfam" id="PF08239">
    <property type="entry name" value="SH3_3"/>
    <property type="match status" value="1"/>
</dbReference>
<evidence type="ECO:0000313" key="3">
    <source>
        <dbReference type="EMBL" id="ETA81804.1"/>
    </source>
</evidence>
<feature type="domain" description="SH3b" evidence="2">
    <location>
        <begin position="382"/>
        <end position="443"/>
    </location>
</feature>
<organism evidence="3 4">
    <name type="scientific">Youngiibacter fragilis 232.1</name>
    <dbReference type="NCBI Taxonomy" id="994573"/>
    <lineage>
        <taxon>Bacteria</taxon>
        <taxon>Bacillati</taxon>
        <taxon>Bacillota</taxon>
        <taxon>Clostridia</taxon>
        <taxon>Eubacteriales</taxon>
        <taxon>Clostridiaceae</taxon>
        <taxon>Youngiibacter</taxon>
    </lineage>
</organism>
<dbReference type="InterPro" id="IPR003646">
    <property type="entry name" value="SH3-like_bac-type"/>
</dbReference>
<feature type="chain" id="PRO_5038653474" description="SH3b domain-containing protein" evidence="1">
    <location>
        <begin position="18"/>
        <end position="443"/>
    </location>
</feature>
<dbReference type="PANTHER" id="PTHR34408:SF1">
    <property type="entry name" value="GLYCOSYL HYDROLASE FAMILY 19 DOMAIN-CONTAINING PROTEIN HI_1415"/>
    <property type="match status" value="1"/>
</dbReference>
<name>V7I955_9CLOT</name>
<keyword evidence="1" id="KW-0732">Signal</keyword>
<dbReference type="Gene3D" id="2.30.30.40">
    <property type="entry name" value="SH3 Domains"/>
    <property type="match status" value="2"/>
</dbReference>
<feature type="signal peptide" evidence="1">
    <location>
        <begin position="1"/>
        <end position="17"/>
    </location>
</feature>